<dbReference type="Gene3D" id="3.40.50.1820">
    <property type="entry name" value="alpha/beta hydrolase"/>
    <property type="match status" value="1"/>
</dbReference>
<keyword evidence="1 3" id="KW-0732">Signal</keyword>
<organism evidence="4">
    <name type="scientific">Trypanosoma congolense (strain IL3000)</name>
    <dbReference type="NCBI Taxonomy" id="1068625"/>
    <lineage>
        <taxon>Eukaryota</taxon>
        <taxon>Discoba</taxon>
        <taxon>Euglenozoa</taxon>
        <taxon>Kinetoplastea</taxon>
        <taxon>Metakinetoplastina</taxon>
        <taxon>Trypanosomatida</taxon>
        <taxon>Trypanosomatidae</taxon>
        <taxon>Trypanosoma</taxon>
        <taxon>Nannomonas</taxon>
    </lineage>
</organism>
<evidence type="ECO:0000256" key="2">
    <source>
        <dbReference type="ARBA" id="ARBA00022801"/>
    </source>
</evidence>
<dbReference type="VEuPathDB" id="TriTrypDB:TcIL3000_10_8360"/>
<proteinExistence type="predicted"/>
<evidence type="ECO:0000313" key="4">
    <source>
        <dbReference type="EMBL" id="CCC94060.1"/>
    </source>
</evidence>
<evidence type="ECO:0000256" key="1">
    <source>
        <dbReference type="ARBA" id="ARBA00022729"/>
    </source>
</evidence>
<dbReference type="PANTHER" id="PTHR43037:SF5">
    <property type="entry name" value="FERULOYL ESTERASE"/>
    <property type="match status" value="1"/>
</dbReference>
<gene>
    <name evidence="4" type="ORF">TCIL3000_10_8360</name>
</gene>
<dbReference type="PANTHER" id="PTHR43037">
    <property type="entry name" value="UNNAMED PRODUCT-RELATED"/>
    <property type="match status" value="1"/>
</dbReference>
<feature type="signal peptide" evidence="3">
    <location>
        <begin position="1"/>
        <end position="29"/>
    </location>
</feature>
<dbReference type="EMBL" id="HE575323">
    <property type="protein sequence ID" value="CCC94060.1"/>
    <property type="molecule type" value="Genomic_DNA"/>
</dbReference>
<dbReference type="AlphaFoldDB" id="G0UXE3"/>
<dbReference type="InterPro" id="IPR050955">
    <property type="entry name" value="Plant_Biomass_Hydrol_Est"/>
</dbReference>
<reference evidence="4" key="1">
    <citation type="journal article" date="2012" name="Proc. Natl. Acad. Sci. U.S.A.">
        <title>Antigenic diversity is generated by distinct evolutionary mechanisms in African trypanosome species.</title>
        <authorList>
            <person name="Jackson A.P."/>
            <person name="Berry A."/>
            <person name="Aslett M."/>
            <person name="Allison H.C."/>
            <person name="Burton P."/>
            <person name="Vavrova-Anderson J."/>
            <person name="Brown R."/>
            <person name="Browne H."/>
            <person name="Corton N."/>
            <person name="Hauser H."/>
            <person name="Gamble J."/>
            <person name="Gilderthorp R."/>
            <person name="Marcello L."/>
            <person name="McQuillan J."/>
            <person name="Otto T.D."/>
            <person name="Quail M.A."/>
            <person name="Sanders M.J."/>
            <person name="van Tonder A."/>
            <person name="Ginger M.L."/>
            <person name="Field M.C."/>
            <person name="Barry J.D."/>
            <person name="Hertz-Fowler C."/>
            <person name="Berriman M."/>
        </authorList>
    </citation>
    <scope>NUCLEOTIDE SEQUENCE</scope>
    <source>
        <strain evidence="4">IL3000</strain>
    </source>
</reference>
<evidence type="ECO:0000256" key="3">
    <source>
        <dbReference type="SAM" id="SignalP"/>
    </source>
</evidence>
<sequence>MTSKRSKKLPSRLLFVLFLLILGTINAEAGDSSFDFLDEYLDVEPKSIPLLGHMPTVNITDEWLEGAKKGITGCKKDPLFPVGVQTLVNIGTNDGRRRQFIIYVPFSYSLRVDKPAALKMLFHGLNDYCDTFLNDTEFTAYAGSQGYILVSACGTPGYFGAGWNTGVCCGFSEVKPPDDVDFVERIIDAVSYGACVDRGKTMAVGFSNGGIFVQGLACRSPPIVRAVASVAGVVALPPGGERGLLSCAKELHSGESGCRTSVLMINGARDKLIPLQGNPTLRFPPVEKNLRSWITLNGCSTEAKSTLSNRNYRNEIYRYCNSDNTGSGLWFFLREVSGWPFRFLGSAFSFTHDVEKDENYSEVSDQDFNCKISEVEIVYAKRGRHVWFKDRIFSATRYIYLYGLRLFGEY</sequence>
<name>G0UXE3_TRYCI</name>
<dbReference type="InterPro" id="IPR029058">
    <property type="entry name" value="AB_hydrolase_fold"/>
</dbReference>
<feature type="chain" id="PRO_5003410689" evidence="3">
    <location>
        <begin position="30"/>
        <end position="410"/>
    </location>
</feature>
<protein>
    <submittedName>
        <fullName evidence="4">Uncharacterized protein TCIL3000_10_8360</fullName>
    </submittedName>
</protein>
<dbReference type="GO" id="GO:0016787">
    <property type="term" value="F:hydrolase activity"/>
    <property type="evidence" value="ECO:0007669"/>
    <property type="project" value="UniProtKB-KW"/>
</dbReference>
<keyword evidence="2" id="KW-0378">Hydrolase</keyword>
<dbReference type="SUPFAM" id="SSF53474">
    <property type="entry name" value="alpha/beta-Hydrolases"/>
    <property type="match status" value="1"/>
</dbReference>
<accession>G0UXE3</accession>